<feature type="domain" description="Caspase family p20" evidence="21">
    <location>
        <begin position="291"/>
        <end position="413"/>
    </location>
</feature>
<dbReference type="InterPro" id="IPR011600">
    <property type="entry name" value="Pept_C14_caspase"/>
</dbReference>
<protein>
    <recommendedName>
        <fullName evidence="15">Caspase-8</fullName>
        <ecNumber evidence="14">3.4.22.61</ecNumber>
    </recommendedName>
</protein>
<dbReference type="SUPFAM" id="SSF52129">
    <property type="entry name" value="Caspase-like"/>
    <property type="match status" value="1"/>
</dbReference>
<evidence type="ECO:0000256" key="8">
    <source>
        <dbReference type="ARBA" id="ARBA00022737"/>
    </source>
</evidence>
<dbReference type="PANTHER" id="PTHR48169">
    <property type="entry name" value="DED DOMAIN-CONTAINING PROTEIN"/>
    <property type="match status" value="1"/>
</dbReference>
<comment type="similarity">
    <text evidence="3 16">Belongs to the peptidase C14A family.</text>
</comment>
<evidence type="ECO:0000259" key="20">
    <source>
        <dbReference type="PROSITE" id="PS50207"/>
    </source>
</evidence>
<dbReference type="GO" id="GO:0005886">
    <property type="term" value="C:plasma membrane"/>
    <property type="evidence" value="ECO:0007669"/>
    <property type="project" value="UniProtKB-ARBA"/>
</dbReference>
<evidence type="ECO:0000256" key="17">
    <source>
        <dbReference type="SAM" id="MobiDB-lite"/>
    </source>
</evidence>
<dbReference type="InterPro" id="IPR015917">
    <property type="entry name" value="Pept_C14A"/>
</dbReference>
<keyword evidence="18" id="KW-0732">Signal</keyword>
<dbReference type="EMBL" id="OW240918">
    <property type="protein sequence ID" value="CAH2305992.1"/>
    <property type="molecule type" value="Genomic_DNA"/>
</dbReference>
<feature type="chain" id="PRO_5042015245" description="Caspase-8" evidence="18">
    <location>
        <begin position="20"/>
        <end position="532"/>
    </location>
</feature>
<sequence length="532" mass="59941">HSQSVCLTVMLLCIREGTTEEEIYNVEAMKYLCTGLLPAKKLAIMTSGQELFEALMNIDLLNEGDPFLLAELLYLIGHHSLLKKLNTTKEHVKDILQRGGKITAYRRMLFEISENITKQDHKEIIFLLKLTKKQKECKSFLDLLSYLEKMETITTDDLTALENALSKVSPDSLKIIGRYKKEKAQQVEDQTHNTNIMSPTESLEYEGEPEDLQKPPISIQVMSQDPKEEEEPHNGTRKGSVGELVQVIHGEAQKDDDHAGNIENQVGMLSLNDEQTRKNLETHIYAMNHKHRGYCLIVSNLLFVRSQPRPGTEKDAEDLKGVFTWLGFEVETFKEQTADDILKCLEEFSKKDHSDRDCFTCCILTHGESGTVMGTDNVSVPINDVIARFIPTNCPTLAGKPKLFFIQACQGKQPQTACPIQPDAAILVKKKKYAISIPADADLLIGMSTVDGHFSYRHVKEGTWYIQALCENLVEMVPSGEDILSILTKVNRDVSRKEGQAGSLKQMPQPAYTLLKKLIFPVPCRPYNSIQD</sequence>
<dbReference type="PROSITE" id="PS50207">
    <property type="entry name" value="CASPASE_P10"/>
    <property type="match status" value="1"/>
</dbReference>
<dbReference type="Gene3D" id="1.10.533.10">
    <property type="entry name" value="Death Domain, Fas"/>
    <property type="match status" value="2"/>
</dbReference>
<dbReference type="PROSITE" id="PS50208">
    <property type="entry name" value="CASPASE_P20"/>
    <property type="match status" value="1"/>
</dbReference>
<evidence type="ECO:0000256" key="3">
    <source>
        <dbReference type="ARBA" id="ARBA00010134"/>
    </source>
</evidence>
<dbReference type="EC" id="3.4.22.61" evidence="14"/>
<evidence type="ECO:0000256" key="12">
    <source>
        <dbReference type="ARBA" id="ARBA00023242"/>
    </source>
</evidence>
<feature type="region of interest" description="Disordered" evidence="17">
    <location>
        <begin position="184"/>
        <end position="211"/>
    </location>
</feature>
<evidence type="ECO:0000256" key="15">
    <source>
        <dbReference type="ARBA" id="ARBA00068172"/>
    </source>
</evidence>
<gene>
    <name evidence="22" type="ORF">PECUL_23A060907</name>
</gene>
<dbReference type="SMART" id="SM00031">
    <property type="entry name" value="DED"/>
    <property type="match status" value="2"/>
</dbReference>
<dbReference type="PANTHER" id="PTHR48169:SF5">
    <property type="entry name" value="CASPASE-10 ISOFORM X1"/>
    <property type="match status" value="1"/>
</dbReference>
<feature type="non-terminal residue" evidence="22">
    <location>
        <position position="1"/>
    </location>
</feature>
<keyword evidence="5" id="KW-0597">Phosphoprotein</keyword>
<keyword evidence="9" id="KW-0378">Hydrolase</keyword>
<evidence type="ECO:0000256" key="13">
    <source>
        <dbReference type="ARBA" id="ARBA00051626"/>
    </source>
</evidence>
<dbReference type="GO" id="GO:0051604">
    <property type="term" value="P:protein maturation"/>
    <property type="evidence" value="ECO:0007669"/>
    <property type="project" value="UniProtKB-ARBA"/>
</dbReference>
<evidence type="ECO:0000256" key="14">
    <source>
        <dbReference type="ARBA" id="ARBA00066479"/>
    </source>
</evidence>
<dbReference type="InterPro" id="IPR029030">
    <property type="entry name" value="Caspase-like_dom_sf"/>
</dbReference>
<feature type="domain" description="DED" evidence="19">
    <location>
        <begin position="6"/>
        <end position="87"/>
    </location>
</feature>
<evidence type="ECO:0000256" key="6">
    <source>
        <dbReference type="ARBA" id="ARBA00022670"/>
    </source>
</evidence>
<dbReference type="SUPFAM" id="SSF47986">
    <property type="entry name" value="DEATH domain"/>
    <property type="match status" value="2"/>
</dbReference>
<evidence type="ECO:0000256" key="2">
    <source>
        <dbReference type="ARBA" id="ARBA00004496"/>
    </source>
</evidence>
<keyword evidence="11" id="KW-0865">Zymogen</keyword>
<dbReference type="Proteomes" id="UP001295444">
    <property type="component" value="Chromosome 07"/>
</dbReference>
<dbReference type="AlphaFoldDB" id="A0AAD1WEE0"/>
<comment type="catalytic activity">
    <reaction evidence="13">
        <text>Strict requirement for Asp at position P1 and has a preferred cleavage sequence of (Leu/Asp/Val)-Glu-Thr-Asp-|-(Gly/Ser/Ala).</text>
        <dbReference type="EC" id="3.4.22.61"/>
    </reaction>
</comment>
<dbReference type="InterPro" id="IPR033139">
    <property type="entry name" value="Caspase_cys_AS"/>
</dbReference>
<evidence type="ECO:0000313" key="23">
    <source>
        <dbReference type="Proteomes" id="UP001295444"/>
    </source>
</evidence>
<evidence type="ECO:0000256" key="10">
    <source>
        <dbReference type="ARBA" id="ARBA00022807"/>
    </source>
</evidence>
<keyword evidence="6" id="KW-0645">Protease</keyword>
<dbReference type="Pfam" id="PF00656">
    <property type="entry name" value="Peptidase_C14"/>
    <property type="match status" value="1"/>
</dbReference>
<dbReference type="PRINTS" id="PR00376">
    <property type="entry name" value="IL1BCENZYME"/>
</dbReference>
<dbReference type="PROSITE" id="PS01121">
    <property type="entry name" value="CASPASE_HIS"/>
    <property type="match status" value="1"/>
</dbReference>
<evidence type="ECO:0000256" key="4">
    <source>
        <dbReference type="ARBA" id="ARBA00022490"/>
    </source>
</evidence>
<dbReference type="InterPro" id="IPR011029">
    <property type="entry name" value="DEATH-like_dom_sf"/>
</dbReference>
<dbReference type="GO" id="GO:0005737">
    <property type="term" value="C:cytoplasm"/>
    <property type="evidence" value="ECO:0007669"/>
    <property type="project" value="UniProtKB-SubCell"/>
</dbReference>
<evidence type="ECO:0000256" key="11">
    <source>
        <dbReference type="ARBA" id="ARBA00023145"/>
    </source>
</evidence>
<reference evidence="22" key="1">
    <citation type="submission" date="2022-03" db="EMBL/GenBank/DDBJ databases">
        <authorList>
            <person name="Alioto T."/>
            <person name="Alioto T."/>
            <person name="Gomez Garrido J."/>
        </authorList>
    </citation>
    <scope>NUCLEOTIDE SEQUENCE</scope>
</reference>
<evidence type="ECO:0000256" key="7">
    <source>
        <dbReference type="ARBA" id="ARBA00022703"/>
    </source>
</evidence>
<dbReference type="GO" id="GO:0004197">
    <property type="term" value="F:cysteine-type endopeptidase activity"/>
    <property type="evidence" value="ECO:0007669"/>
    <property type="project" value="InterPro"/>
</dbReference>
<feature type="signal peptide" evidence="18">
    <location>
        <begin position="1"/>
        <end position="19"/>
    </location>
</feature>
<evidence type="ECO:0000256" key="18">
    <source>
        <dbReference type="SAM" id="SignalP"/>
    </source>
</evidence>
<keyword evidence="8" id="KW-0677">Repeat</keyword>
<keyword evidence="23" id="KW-1185">Reference proteome</keyword>
<dbReference type="GO" id="GO:0032991">
    <property type="term" value="C:protein-containing complex"/>
    <property type="evidence" value="ECO:0007669"/>
    <property type="project" value="UniProtKB-ARBA"/>
</dbReference>
<feature type="compositionally biased region" description="Polar residues" evidence="17">
    <location>
        <begin position="192"/>
        <end position="201"/>
    </location>
</feature>
<dbReference type="CDD" id="cd00032">
    <property type="entry name" value="CASc"/>
    <property type="match status" value="1"/>
</dbReference>
<evidence type="ECO:0000256" key="9">
    <source>
        <dbReference type="ARBA" id="ARBA00022801"/>
    </source>
</evidence>
<keyword evidence="10" id="KW-0788">Thiol protease</keyword>
<dbReference type="InterPro" id="IPR016129">
    <property type="entry name" value="Caspase_his_AS"/>
</dbReference>
<feature type="domain" description="Caspase family p10" evidence="20">
    <location>
        <begin position="433"/>
        <end position="520"/>
    </location>
</feature>
<organism evidence="22 23">
    <name type="scientific">Pelobates cultripes</name>
    <name type="common">Western spadefoot toad</name>
    <dbReference type="NCBI Taxonomy" id="61616"/>
    <lineage>
        <taxon>Eukaryota</taxon>
        <taxon>Metazoa</taxon>
        <taxon>Chordata</taxon>
        <taxon>Craniata</taxon>
        <taxon>Vertebrata</taxon>
        <taxon>Euteleostomi</taxon>
        <taxon>Amphibia</taxon>
        <taxon>Batrachia</taxon>
        <taxon>Anura</taxon>
        <taxon>Pelobatoidea</taxon>
        <taxon>Pelobatidae</taxon>
        <taxon>Pelobates</taxon>
    </lineage>
</organism>
<accession>A0AAD1WEE0</accession>
<dbReference type="GO" id="GO:0043065">
    <property type="term" value="P:positive regulation of apoptotic process"/>
    <property type="evidence" value="ECO:0007669"/>
    <property type="project" value="UniProtKB-ARBA"/>
</dbReference>
<dbReference type="FunFam" id="3.40.50.1460:FF:000008">
    <property type="entry name" value="caspase-8 isoform X1"/>
    <property type="match status" value="1"/>
</dbReference>
<dbReference type="GO" id="GO:0005634">
    <property type="term" value="C:nucleus"/>
    <property type="evidence" value="ECO:0007669"/>
    <property type="project" value="UniProtKB-SubCell"/>
</dbReference>
<dbReference type="PROSITE" id="PS50168">
    <property type="entry name" value="DED"/>
    <property type="match status" value="2"/>
</dbReference>
<dbReference type="Pfam" id="PF01335">
    <property type="entry name" value="DED"/>
    <property type="match status" value="2"/>
</dbReference>
<keyword evidence="12" id="KW-0539">Nucleus</keyword>
<dbReference type="InterPro" id="IPR001875">
    <property type="entry name" value="DED_dom"/>
</dbReference>
<dbReference type="Gene3D" id="3.40.50.1460">
    <property type="match status" value="1"/>
</dbReference>
<dbReference type="GO" id="GO:0006508">
    <property type="term" value="P:proteolysis"/>
    <property type="evidence" value="ECO:0007669"/>
    <property type="project" value="UniProtKB-KW"/>
</dbReference>
<dbReference type="InterPro" id="IPR001309">
    <property type="entry name" value="Pept_C14_p20"/>
</dbReference>
<keyword evidence="4" id="KW-0963">Cytoplasm</keyword>
<proteinExistence type="inferred from homology"/>
<feature type="domain" description="DED" evidence="19">
    <location>
        <begin position="104"/>
        <end position="178"/>
    </location>
</feature>
<name>A0AAD1WEE0_PELCU</name>
<keyword evidence="7" id="KW-0053">Apoptosis</keyword>
<comment type="subcellular location">
    <subcellularLocation>
        <location evidence="2">Cytoplasm</location>
    </subcellularLocation>
    <subcellularLocation>
        <location evidence="1">Nucleus</location>
    </subcellularLocation>
</comment>
<dbReference type="InterPro" id="IPR002138">
    <property type="entry name" value="Pept_C14_p10"/>
</dbReference>
<evidence type="ECO:0000256" key="5">
    <source>
        <dbReference type="ARBA" id="ARBA00022553"/>
    </source>
</evidence>
<evidence type="ECO:0000256" key="1">
    <source>
        <dbReference type="ARBA" id="ARBA00004123"/>
    </source>
</evidence>
<dbReference type="SMART" id="SM00115">
    <property type="entry name" value="CASc"/>
    <property type="match status" value="1"/>
</dbReference>
<evidence type="ECO:0000259" key="21">
    <source>
        <dbReference type="PROSITE" id="PS50208"/>
    </source>
</evidence>
<evidence type="ECO:0000313" key="22">
    <source>
        <dbReference type="EMBL" id="CAH2305992.1"/>
    </source>
</evidence>
<dbReference type="GO" id="GO:0006915">
    <property type="term" value="P:apoptotic process"/>
    <property type="evidence" value="ECO:0007669"/>
    <property type="project" value="UniProtKB-KW"/>
</dbReference>
<evidence type="ECO:0000259" key="19">
    <source>
        <dbReference type="PROSITE" id="PS50168"/>
    </source>
</evidence>
<evidence type="ECO:0000256" key="16">
    <source>
        <dbReference type="RuleBase" id="RU003971"/>
    </source>
</evidence>
<dbReference type="PROSITE" id="PS01122">
    <property type="entry name" value="CASPASE_CYS"/>
    <property type="match status" value="1"/>
</dbReference>